<comment type="subunit">
    <text evidence="9">Homodimer, forms a heterotetramer with a Cas1 homodimer.</text>
</comment>
<dbReference type="InterPro" id="IPR021127">
    <property type="entry name" value="CRISPR_associated_Cas2"/>
</dbReference>
<sequence>MSDKVRRYLLAYDVESDARRNRVAKTLESYGDRLQYSVFVVDAKPAKLIRLKAAVTDKLDVATDSLLVCDLGPLSGGDRIEFIGVARPFTGQGPLVI</sequence>
<dbReference type="PANTHER" id="PTHR34405">
    <property type="entry name" value="CRISPR-ASSOCIATED ENDORIBONUCLEASE CAS2"/>
    <property type="match status" value="1"/>
</dbReference>
<dbReference type="SUPFAM" id="SSF143430">
    <property type="entry name" value="TTP0101/SSO1404-like"/>
    <property type="match status" value="1"/>
</dbReference>
<dbReference type="HAMAP" id="MF_01471">
    <property type="entry name" value="Cas2"/>
    <property type="match status" value="1"/>
</dbReference>
<dbReference type="Gene3D" id="3.30.70.240">
    <property type="match status" value="1"/>
</dbReference>
<dbReference type="GO" id="GO:0004519">
    <property type="term" value="F:endonuclease activity"/>
    <property type="evidence" value="ECO:0007669"/>
    <property type="project" value="UniProtKB-KW"/>
</dbReference>
<keyword evidence="6 9" id="KW-0378">Hydrolase</keyword>
<evidence type="ECO:0000256" key="3">
    <source>
        <dbReference type="ARBA" id="ARBA00022722"/>
    </source>
</evidence>
<evidence type="ECO:0000256" key="1">
    <source>
        <dbReference type="ARBA" id="ARBA00001946"/>
    </source>
</evidence>
<dbReference type="PANTHER" id="PTHR34405:SF3">
    <property type="entry name" value="CRISPR-ASSOCIATED ENDORIBONUCLEASE CAS2 3"/>
    <property type="match status" value="1"/>
</dbReference>
<evidence type="ECO:0000256" key="9">
    <source>
        <dbReference type="HAMAP-Rule" id="MF_01471"/>
    </source>
</evidence>
<keyword evidence="8 9" id="KW-0051">Antiviral defense</keyword>
<accession>A0ABN1W5Q8</accession>
<feature type="binding site" evidence="9">
    <location>
        <position position="13"/>
    </location>
    <ligand>
        <name>Mg(2+)</name>
        <dbReference type="ChEBI" id="CHEBI:18420"/>
        <note>catalytic</note>
    </ligand>
</feature>
<dbReference type="EC" id="3.1.-.-" evidence="9"/>
<organism evidence="10 11">
    <name type="scientific">Prauserella halophila</name>
    <dbReference type="NCBI Taxonomy" id="185641"/>
    <lineage>
        <taxon>Bacteria</taxon>
        <taxon>Bacillati</taxon>
        <taxon>Actinomycetota</taxon>
        <taxon>Actinomycetes</taxon>
        <taxon>Pseudonocardiales</taxon>
        <taxon>Pseudonocardiaceae</taxon>
        <taxon>Prauserella</taxon>
    </lineage>
</organism>
<keyword evidence="11" id="KW-1185">Reference proteome</keyword>
<comment type="caution">
    <text evidence="10">The sequence shown here is derived from an EMBL/GenBank/DDBJ whole genome shotgun (WGS) entry which is preliminary data.</text>
</comment>
<name>A0ABN1W5Q8_9PSEU</name>
<protein>
    <recommendedName>
        <fullName evidence="9">CRISPR-associated endoribonuclease Cas2</fullName>
        <ecNumber evidence="9">3.1.-.-</ecNumber>
    </recommendedName>
</protein>
<comment type="function">
    <text evidence="9">CRISPR (clustered regularly interspaced short palindromic repeat), is an adaptive immune system that provides protection against mobile genetic elements (viruses, transposable elements and conjugative plasmids). CRISPR clusters contain sequences complementary to antecedent mobile elements and target invading nucleic acids. CRISPR clusters are transcribed and processed into CRISPR RNA (crRNA). Functions as a ssRNA-specific endoribonuclease. Involved in the integration of spacer DNA into the CRISPR cassette.</text>
</comment>
<evidence type="ECO:0000313" key="10">
    <source>
        <dbReference type="EMBL" id="GAA1232735.1"/>
    </source>
</evidence>
<evidence type="ECO:0000256" key="4">
    <source>
        <dbReference type="ARBA" id="ARBA00022723"/>
    </source>
</evidence>
<keyword evidence="4 9" id="KW-0479">Metal-binding</keyword>
<dbReference type="NCBIfam" id="TIGR01573">
    <property type="entry name" value="cas2"/>
    <property type="match status" value="1"/>
</dbReference>
<evidence type="ECO:0000256" key="7">
    <source>
        <dbReference type="ARBA" id="ARBA00022842"/>
    </source>
</evidence>
<comment type="similarity">
    <text evidence="2 9">Belongs to the CRISPR-associated endoribonuclease Cas2 protein family.</text>
</comment>
<dbReference type="RefSeq" id="WP_253863728.1">
    <property type="nucleotide sequence ID" value="NZ_BAAALN010000005.1"/>
</dbReference>
<dbReference type="Proteomes" id="UP001500653">
    <property type="component" value="Unassembled WGS sequence"/>
</dbReference>
<dbReference type="Pfam" id="PF09827">
    <property type="entry name" value="CRISPR_Cas2"/>
    <property type="match status" value="1"/>
</dbReference>
<keyword evidence="7 9" id="KW-0460">Magnesium</keyword>
<keyword evidence="5 9" id="KW-0255">Endonuclease</keyword>
<evidence type="ECO:0000256" key="2">
    <source>
        <dbReference type="ARBA" id="ARBA00009959"/>
    </source>
</evidence>
<dbReference type="InterPro" id="IPR019199">
    <property type="entry name" value="Virulence_VapD/CRISPR_Cas2"/>
</dbReference>
<proteinExistence type="inferred from homology"/>
<dbReference type="CDD" id="cd09725">
    <property type="entry name" value="Cas2_I_II_III"/>
    <property type="match status" value="1"/>
</dbReference>
<evidence type="ECO:0000256" key="6">
    <source>
        <dbReference type="ARBA" id="ARBA00022801"/>
    </source>
</evidence>
<evidence type="ECO:0000256" key="5">
    <source>
        <dbReference type="ARBA" id="ARBA00022759"/>
    </source>
</evidence>
<evidence type="ECO:0000256" key="8">
    <source>
        <dbReference type="ARBA" id="ARBA00023118"/>
    </source>
</evidence>
<gene>
    <name evidence="9 10" type="primary">cas2</name>
    <name evidence="10" type="ORF">GCM10009676_14990</name>
</gene>
<evidence type="ECO:0000313" key="11">
    <source>
        <dbReference type="Proteomes" id="UP001500653"/>
    </source>
</evidence>
<comment type="cofactor">
    <cofactor evidence="1 9">
        <name>Mg(2+)</name>
        <dbReference type="ChEBI" id="CHEBI:18420"/>
    </cofactor>
</comment>
<keyword evidence="3 9" id="KW-0540">Nuclease</keyword>
<dbReference type="EMBL" id="BAAALN010000005">
    <property type="protein sequence ID" value="GAA1232735.1"/>
    <property type="molecule type" value="Genomic_DNA"/>
</dbReference>
<reference evidence="10 11" key="1">
    <citation type="journal article" date="2019" name="Int. J. Syst. Evol. Microbiol.">
        <title>The Global Catalogue of Microorganisms (GCM) 10K type strain sequencing project: providing services to taxonomists for standard genome sequencing and annotation.</title>
        <authorList>
            <consortium name="The Broad Institute Genomics Platform"/>
            <consortium name="The Broad Institute Genome Sequencing Center for Infectious Disease"/>
            <person name="Wu L."/>
            <person name="Ma J."/>
        </authorList>
    </citation>
    <scope>NUCLEOTIDE SEQUENCE [LARGE SCALE GENOMIC DNA]</scope>
    <source>
        <strain evidence="10 11">JCM 13023</strain>
    </source>
</reference>